<reference evidence="3 4" key="1">
    <citation type="submission" date="2019-06" db="EMBL/GenBank/DDBJ databases">
        <title>Pseudomonas bimorpha sp. nov. isolated from bovine raw milk and skim milk concentrate.</title>
        <authorList>
            <person name="Hofmann K."/>
            <person name="Huptas C."/>
            <person name="Doll E."/>
            <person name="Scherer S."/>
            <person name="Wenning M."/>
        </authorList>
    </citation>
    <scope>NUCLEOTIDE SEQUENCE [LARGE SCALE GENOMIC DNA]</scope>
    <source>
        <strain evidence="1 4">DSM 108989</strain>
        <strain evidence="2 3">DSM 108990</strain>
    </source>
</reference>
<organism evidence="2 3">
    <name type="scientific">Pseudomonas saxonica</name>
    <dbReference type="NCBI Taxonomy" id="2600598"/>
    <lineage>
        <taxon>Bacteria</taxon>
        <taxon>Pseudomonadati</taxon>
        <taxon>Pseudomonadota</taxon>
        <taxon>Gammaproteobacteria</taxon>
        <taxon>Pseudomonadales</taxon>
        <taxon>Pseudomonadaceae</taxon>
        <taxon>Pseudomonas</taxon>
    </lineage>
</organism>
<dbReference type="EMBL" id="VFIP01000004">
    <property type="protein sequence ID" value="TWR99992.1"/>
    <property type="molecule type" value="Genomic_DNA"/>
</dbReference>
<proteinExistence type="predicted"/>
<dbReference type="Proteomes" id="UP000317901">
    <property type="component" value="Unassembled WGS sequence"/>
</dbReference>
<evidence type="ECO:0000313" key="4">
    <source>
        <dbReference type="Proteomes" id="UP000318428"/>
    </source>
</evidence>
<dbReference type="Proteomes" id="UP000318428">
    <property type="component" value="Unassembled WGS sequence"/>
</dbReference>
<accession>A0A5C5Q2M5</accession>
<dbReference type="OrthoDB" id="7008948at2"/>
<protein>
    <submittedName>
        <fullName evidence="2">Uncharacterized protein</fullName>
    </submittedName>
</protein>
<evidence type="ECO:0000313" key="1">
    <source>
        <dbReference type="EMBL" id="TWR92922.1"/>
    </source>
</evidence>
<comment type="caution">
    <text evidence="2">The sequence shown here is derived from an EMBL/GenBank/DDBJ whole genome shotgun (WGS) entry which is preliminary data.</text>
</comment>
<evidence type="ECO:0000313" key="2">
    <source>
        <dbReference type="EMBL" id="TWR99992.1"/>
    </source>
</evidence>
<dbReference type="EMBL" id="VFIO01000001">
    <property type="protein sequence ID" value="TWR92922.1"/>
    <property type="molecule type" value="Genomic_DNA"/>
</dbReference>
<sequence length="236" mass="25876">MSNNQLVDILQNMLLTPASDFYVSKLLHSPEQDSLDPCSIAEIYLGSFYVLNTLFEIVVKNLHVKGLSNTQVKFNQQGNPEIVVVGNKVSFTAKQPNTQEGYERPSDVPAQVEALGELHITGDGSPMPVGSLSITIKATDQIMGVFTAEEEIEGQLDSAKITFSAFSLHPSVSGDTIEVEADLETLFLEQINQFLNRESSKQTLLNEMNTYLASAQTLANFSQKATEQARLALADF</sequence>
<dbReference type="AlphaFoldDB" id="A0A5C5Q2M5"/>
<keyword evidence="4" id="KW-1185">Reference proteome</keyword>
<gene>
    <name evidence="2" type="ORF">FJD37_03265</name>
    <name evidence="1" type="ORF">FJD38_04720</name>
</gene>
<name>A0A5C5Q2M5_9PSED</name>
<dbReference type="RefSeq" id="WP_146384129.1">
    <property type="nucleotide sequence ID" value="NZ_VFIO01000001.1"/>
</dbReference>
<evidence type="ECO:0000313" key="3">
    <source>
        <dbReference type="Proteomes" id="UP000317901"/>
    </source>
</evidence>